<dbReference type="AlphaFoldDB" id="K1Y6F6"/>
<evidence type="ECO:0000313" key="2">
    <source>
        <dbReference type="EMBL" id="EKD20794.1"/>
    </source>
</evidence>
<organism evidence="2 3">
    <name type="scientific">Marssonina brunnea f. sp. multigermtubi (strain MB_m1)</name>
    <name type="common">Marssonina leaf spot fungus</name>
    <dbReference type="NCBI Taxonomy" id="1072389"/>
    <lineage>
        <taxon>Eukaryota</taxon>
        <taxon>Fungi</taxon>
        <taxon>Dikarya</taxon>
        <taxon>Ascomycota</taxon>
        <taxon>Pezizomycotina</taxon>
        <taxon>Leotiomycetes</taxon>
        <taxon>Helotiales</taxon>
        <taxon>Drepanopezizaceae</taxon>
        <taxon>Drepanopeziza</taxon>
    </lineage>
</organism>
<dbReference type="PANTHER" id="PTHR11183">
    <property type="entry name" value="GLYCOGENIN SUBFAMILY MEMBER"/>
    <property type="match status" value="1"/>
</dbReference>
<gene>
    <name evidence="2" type="ORF">MBM_01476</name>
</gene>
<dbReference type="GeneID" id="18757411"/>
<name>K1Y6F6_MARBU</name>
<accession>K1Y6F6</accession>
<dbReference type="InterPro" id="IPR050587">
    <property type="entry name" value="GNT1/Glycosyltrans_8"/>
</dbReference>
<proteinExistence type="predicted"/>
<dbReference type="OMA" id="NDITACN"/>
<dbReference type="eggNOG" id="KOG1950">
    <property type="taxonomic scope" value="Eukaryota"/>
</dbReference>
<dbReference type="STRING" id="1072389.K1Y6F6"/>
<dbReference type="HOGENOM" id="CLU_034860_1_0_1"/>
<protein>
    <submittedName>
        <fullName evidence="2">Glucose N-acetyltransferase</fullName>
    </submittedName>
</protein>
<reference evidence="2 3" key="1">
    <citation type="journal article" date="2012" name="BMC Genomics">
        <title>Sequencing the genome of Marssonina brunnea reveals fungus-poplar co-evolution.</title>
        <authorList>
            <person name="Zhu S."/>
            <person name="Cao Y.-Z."/>
            <person name="Jiang C."/>
            <person name="Tan B.-Y."/>
            <person name="Wang Z."/>
            <person name="Feng S."/>
            <person name="Zhang L."/>
            <person name="Su X.-H."/>
            <person name="Brejova B."/>
            <person name="Vinar T."/>
            <person name="Xu M."/>
            <person name="Wang M.-X."/>
            <person name="Zhang S.-G."/>
            <person name="Huang M.-R."/>
            <person name="Wu R."/>
            <person name="Zhou Y."/>
        </authorList>
    </citation>
    <scope>NUCLEOTIDE SEQUENCE [LARGE SCALE GENOMIC DNA]</scope>
    <source>
        <strain evidence="2 3">MB_m1</strain>
    </source>
</reference>
<dbReference type="RefSeq" id="XP_007289365.1">
    <property type="nucleotide sequence ID" value="XM_007289303.1"/>
</dbReference>
<keyword evidence="3" id="KW-1185">Reference proteome</keyword>
<feature type="transmembrane region" description="Helical" evidence="1">
    <location>
        <begin position="20"/>
        <end position="46"/>
    </location>
</feature>
<keyword evidence="2" id="KW-0808">Transferase</keyword>
<dbReference type="InParanoid" id="K1Y6F6"/>
<evidence type="ECO:0000256" key="1">
    <source>
        <dbReference type="SAM" id="Phobius"/>
    </source>
</evidence>
<keyword evidence="1" id="KW-0812">Transmembrane</keyword>
<dbReference type="EMBL" id="JH921429">
    <property type="protein sequence ID" value="EKD20794.1"/>
    <property type="molecule type" value="Genomic_DNA"/>
</dbReference>
<dbReference type="Gene3D" id="3.90.550.10">
    <property type="entry name" value="Spore Coat Polysaccharide Biosynthesis Protein SpsA, Chain A"/>
    <property type="match status" value="1"/>
</dbReference>
<dbReference type="OrthoDB" id="2014201at2759"/>
<dbReference type="Proteomes" id="UP000006753">
    <property type="component" value="Unassembled WGS sequence"/>
</dbReference>
<dbReference type="FunCoup" id="K1Y6F6">
    <property type="interactions" value="10"/>
</dbReference>
<evidence type="ECO:0000313" key="3">
    <source>
        <dbReference type="Proteomes" id="UP000006753"/>
    </source>
</evidence>
<dbReference type="KEGG" id="mbe:MBM_01476"/>
<sequence length="395" mass="45657">MPRYRDKDMLGASRSQFRRIQLITATPTFKLVVIVLFVFVGIRWVVEHNHDSDDWPAGGAQPGRSVESFWNNWDNKQYIQVVADEEKLCSAVLVWHDMEDIGSRASRTLLYPSSWSPDEIDSDPALNDSLILTRKAHLLREARDKYYVRLLPMDELHENETSQGIWTDAYIKLLAFKLTEYKRVLVLDGASQPRGNLDTVFLLPKAPLAMPWVFWGDSVGWAFSNQMMLITPSLKGFAKVEAEIKNADPDDYDLTIVEKLYKGKILKIPQKPFHLMTGELRRLDHSQYLGSPSKKWDPEEALQKAKMLHFSDWPVPRPWTSASQATLNKYMPKCLKREWFGATDCKNRMIWMQLYRDYAAKRGGFCGSHFEAKVGEQEADAMVRHGRFYHGYEDS</sequence>
<dbReference type="InterPro" id="IPR029044">
    <property type="entry name" value="Nucleotide-diphossugar_trans"/>
</dbReference>
<keyword evidence="1" id="KW-1133">Transmembrane helix</keyword>
<dbReference type="SUPFAM" id="SSF53448">
    <property type="entry name" value="Nucleotide-diphospho-sugar transferases"/>
    <property type="match status" value="1"/>
</dbReference>
<dbReference type="GO" id="GO:0016740">
    <property type="term" value="F:transferase activity"/>
    <property type="evidence" value="ECO:0007669"/>
    <property type="project" value="UniProtKB-KW"/>
</dbReference>
<keyword evidence="1" id="KW-0472">Membrane</keyword>